<evidence type="ECO:0000313" key="2">
    <source>
        <dbReference type="EMBL" id="BDO15528.1"/>
    </source>
</evidence>
<dbReference type="AlphaFoldDB" id="A0AAN1Y8M8"/>
<feature type="chain" id="PRO_5042811820" description="TIGR03756 family integrating conjugative element protein" evidence="1">
    <location>
        <begin position="20"/>
        <end position="449"/>
    </location>
</feature>
<accession>A0AAN1Y8M8</accession>
<proteinExistence type="predicted"/>
<dbReference type="Pfam" id="PF07511">
    <property type="entry name" value="DUF1525"/>
    <property type="match status" value="1"/>
</dbReference>
<dbReference type="Pfam" id="PF06834">
    <property type="entry name" value="TraU"/>
    <property type="match status" value="1"/>
</dbReference>
<name>A0AAN1Y8M8_9ENTR</name>
<dbReference type="Proteomes" id="UP001058353">
    <property type="component" value="Chromosome"/>
</dbReference>
<reference evidence="2" key="1">
    <citation type="submission" date="2022-07" db="EMBL/GenBank/DDBJ databases">
        <title>Complete genome sequence of carbapenem-resistant Klebsiella spp. in Japan.</title>
        <authorList>
            <person name="Maehana S."/>
            <person name="Suzuki M."/>
            <person name="Kitasato H."/>
        </authorList>
    </citation>
    <scope>NUCLEOTIDE SEQUENCE</scope>
    <source>
        <strain evidence="2">KAM644</strain>
    </source>
</reference>
<sequence length="449" mass="48823">MRTSKFLISLLAVAVQTPAATVVYTDSHHPPLNASSEQVVYLDAPDTVQRQLFGELPADPVQAAQVAKSIIQSPDWQQKQQQITQAYQGVLQAYSLKLAKYPAVVFDDRYVVYGTADVALAEARLAEFQGGAVMKHLRRHRLGIALALGCAAQPFAAGAINSAQIIASALSPQCLEYKIVGICYWLLCTPVGCVVKTSTKVRHYIPNAVVSSYNQTGSNPWTEMSLLGAGLSGIAEGGGANEQKRVERKDNLQFKNADVIGHPALAAPTFNKFMGQMGYTCSSSATAMMPYLLSTLDAVIWRSGLPESFYPEALTPGLREIGSTTGGNMWGNVYPRSGFVTQVDDYKAAAIVAQRAADVVTRTGQIHVYQPLTARARPGYWPPSPVTENTGTRNHKWQQLTPSLSTSCAVFPDSPNPIATDGNYSWALWQPYSCCKRRGQTFLYSVDFQ</sequence>
<organism evidence="2 3">
    <name type="scientific">Klebsiella quasipneumoniae subsp. quasipneumoniae</name>
    <dbReference type="NCBI Taxonomy" id="1667327"/>
    <lineage>
        <taxon>Bacteria</taxon>
        <taxon>Pseudomonadati</taxon>
        <taxon>Pseudomonadota</taxon>
        <taxon>Gammaproteobacteria</taxon>
        <taxon>Enterobacterales</taxon>
        <taxon>Enterobacteriaceae</taxon>
        <taxon>Klebsiella/Raoultella group</taxon>
        <taxon>Klebsiella</taxon>
        <taxon>Klebsiella pneumoniae complex</taxon>
    </lineage>
</organism>
<evidence type="ECO:0008006" key="4">
    <source>
        <dbReference type="Google" id="ProtNLM"/>
    </source>
</evidence>
<dbReference type="InterPro" id="IPR009649">
    <property type="entry name" value="TraU"/>
</dbReference>
<dbReference type="EMBL" id="AP026407">
    <property type="protein sequence ID" value="BDO15528.1"/>
    <property type="molecule type" value="Genomic_DNA"/>
</dbReference>
<keyword evidence="1" id="KW-0732">Signal</keyword>
<dbReference type="InterPro" id="IPR026331">
    <property type="entry name" value="PFL_4710"/>
</dbReference>
<gene>
    <name evidence="2" type="ORF">KAM644c_45940</name>
</gene>
<dbReference type="NCBIfam" id="TIGR03756">
    <property type="entry name" value="conj_TIGR03756"/>
    <property type="match status" value="1"/>
</dbReference>
<feature type="signal peptide" evidence="1">
    <location>
        <begin position="1"/>
        <end position="19"/>
    </location>
</feature>
<protein>
    <recommendedName>
        <fullName evidence="4">TIGR03756 family integrating conjugative element protein</fullName>
    </recommendedName>
</protein>
<evidence type="ECO:0000256" key="1">
    <source>
        <dbReference type="SAM" id="SignalP"/>
    </source>
</evidence>
<dbReference type="InterPro" id="IPR011090">
    <property type="entry name" value="Integr_conj_element_PFL4709"/>
</dbReference>
<dbReference type="NCBIfam" id="TIGR03757">
    <property type="entry name" value="conj_TIGR03757"/>
    <property type="match status" value="1"/>
</dbReference>
<evidence type="ECO:0000313" key="3">
    <source>
        <dbReference type="Proteomes" id="UP001058353"/>
    </source>
</evidence>